<name>A0A2S6GYJ2_9PSEU</name>
<evidence type="ECO:0000313" key="2">
    <source>
        <dbReference type="EMBL" id="PPK70230.1"/>
    </source>
</evidence>
<dbReference type="RefSeq" id="WP_146107921.1">
    <property type="nucleotide sequence ID" value="NZ_CP154825.1"/>
</dbReference>
<organism evidence="2 3">
    <name type="scientific">Actinokineospora auranticolor</name>
    <dbReference type="NCBI Taxonomy" id="155976"/>
    <lineage>
        <taxon>Bacteria</taxon>
        <taxon>Bacillati</taxon>
        <taxon>Actinomycetota</taxon>
        <taxon>Actinomycetes</taxon>
        <taxon>Pseudonocardiales</taxon>
        <taxon>Pseudonocardiaceae</taxon>
        <taxon>Actinokineospora</taxon>
    </lineage>
</organism>
<protein>
    <submittedName>
        <fullName evidence="2">Uncharacterized protein</fullName>
    </submittedName>
</protein>
<reference evidence="2 3" key="1">
    <citation type="submission" date="2018-02" db="EMBL/GenBank/DDBJ databases">
        <title>Genomic Encyclopedia of Archaeal and Bacterial Type Strains, Phase II (KMG-II): from individual species to whole genera.</title>
        <authorList>
            <person name="Goeker M."/>
        </authorList>
    </citation>
    <scope>NUCLEOTIDE SEQUENCE [LARGE SCALE GENOMIC DNA]</scope>
    <source>
        <strain evidence="2 3">YU 961-1</strain>
    </source>
</reference>
<accession>A0A2S6GYJ2</accession>
<gene>
    <name evidence="2" type="ORF">CLV40_102141</name>
</gene>
<keyword evidence="1" id="KW-0812">Transmembrane</keyword>
<proteinExistence type="predicted"/>
<keyword evidence="1" id="KW-0472">Membrane</keyword>
<keyword evidence="1" id="KW-1133">Transmembrane helix</keyword>
<evidence type="ECO:0000256" key="1">
    <source>
        <dbReference type="SAM" id="Phobius"/>
    </source>
</evidence>
<sequence length="66" mass="7299">MDSAKNRRRMIRLSVLMTAVAAVGSVLLFTTGNRIIAIILVVVLAALAVPTVRAAIRIFREYTERE</sequence>
<dbReference type="EMBL" id="PTIX01000002">
    <property type="protein sequence ID" value="PPK70230.1"/>
    <property type="molecule type" value="Genomic_DNA"/>
</dbReference>
<feature type="transmembrane region" description="Helical" evidence="1">
    <location>
        <begin position="12"/>
        <end position="29"/>
    </location>
</feature>
<comment type="caution">
    <text evidence="2">The sequence shown here is derived from an EMBL/GenBank/DDBJ whole genome shotgun (WGS) entry which is preliminary data.</text>
</comment>
<dbReference type="Proteomes" id="UP000239203">
    <property type="component" value="Unassembled WGS sequence"/>
</dbReference>
<keyword evidence="3" id="KW-1185">Reference proteome</keyword>
<feature type="transmembrane region" description="Helical" evidence="1">
    <location>
        <begin position="35"/>
        <end position="56"/>
    </location>
</feature>
<dbReference type="AlphaFoldDB" id="A0A2S6GYJ2"/>
<evidence type="ECO:0000313" key="3">
    <source>
        <dbReference type="Proteomes" id="UP000239203"/>
    </source>
</evidence>